<name>A0A413M202_PHOVU</name>
<dbReference type="AlphaFoldDB" id="A0A413M202"/>
<proteinExistence type="predicted"/>
<evidence type="ECO:0000313" key="1">
    <source>
        <dbReference type="EMBL" id="RGT90346.1"/>
    </source>
</evidence>
<gene>
    <name evidence="1" type="ORF">DWX04_15175</name>
</gene>
<protein>
    <submittedName>
        <fullName evidence="1">Uncharacterized protein</fullName>
    </submittedName>
</protein>
<organism evidence="1 2">
    <name type="scientific">Phocaeicola vulgatus</name>
    <name type="common">Bacteroides vulgatus</name>
    <dbReference type="NCBI Taxonomy" id="821"/>
    <lineage>
        <taxon>Bacteria</taxon>
        <taxon>Pseudomonadati</taxon>
        <taxon>Bacteroidota</taxon>
        <taxon>Bacteroidia</taxon>
        <taxon>Bacteroidales</taxon>
        <taxon>Bacteroidaceae</taxon>
        <taxon>Phocaeicola</taxon>
    </lineage>
</organism>
<evidence type="ECO:0000313" key="2">
    <source>
        <dbReference type="Proteomes" id="UP000283833"/>
    </source>
</evidence>
<reference evidence="1 2" key="1">
    <citation type="submission" date="2018-08" db="EMBL/GenBank/DDBJ databases">
        <title>A genome reference for cultivated species of the human gut microbiota.</title>
        <authorList>
            <person name="Zou Y."/>
            <person name="Xue W."/>
            <person name="Luo G."/>
        </authorList>
    </citation>
    <scope>NUCLEOTIDE SEQUENCE [LARGE SCALE GENOMIC DNA]</scope>
    <source>
        <strain evidence="1 2">AF18-14</strain>
    </source>
</reference>
<accession>A0A413M202</accession>
<dbReference type="GeneID" id="60063330"/>
<dbReference type="Proteomes" id="UP000283833">
    <property type="component" value="Unassembled WGS sequence"/>
</dbReference>
<comment type="caution">
    <text evidence="1">The sequence shown here is derived from an EMBL/GenBank/DDBJ whole genome shotgun (WGS) entry which is preliminary data.</text>
</comment>
<dbReference type="RefSeq" id="WP_005936941.1">
    <property type="nucleotide sequence ID" value="NZ_CAXTQT010000044.1"/>
</dbReference>
<dbReference type="EMBL" id="QRXI01000021">
    <property type="protein sequence ID" value="RGT90346.1"/>
    <property type="molecule type" value="Genomic_DNA"/>
</dbReference>
<sequence>MKITTEMARYIWSIIAANPSLSMSWGVDTDSFVCSDDALEFHIQGFLHIGNVRVTYIEGVDLFQVSLYDEEGNEVKRIDDVYLDNLAEVIDQNVENYLVEDYNAKVMNYILGL</sequence>